<evidence type="ECO:0000256" key="1">
    <source>
        <dbReference type="SAM" id="Phobius"/>
    </source>
</evidence>
<name>A0A6B1DS64_9CHLR</name>
<dbReference type="AlphaFoldDB" id="A0A6B1DS64"/>
<organism evidence="2">
    <name type="scientific">Caldilineaceae bacterium SB0662_bin_9</name>
    <dbReference type="NCBI Taxonomy" id="2605258"/>
    <lineage>
        <taxon>Bacteria</taxon>
        <taxon>Bacillati</taxon>
        <taxon>Chloroflexota</taxon>
        <taxon>Caldilineae</taxon>
        <taxon>Caldilineales</taxon>
        <taxon>Caldilineaceae</taxon>
    </lineage>
</organism>
<dbReference type="EMBL" id="VXPY01000050">
    <property type="protein sequence ID" value="MYD90128.1"/>
    <property type="molecule type" value="Genomic_DNA"/>
</dbReference>
<keyword evidence="1" id="KW-0472">Membrane</keyword>
<protein>
    <submittedName>
        <fullName evidence="2">Extracellular solute-binding protein</fullName>
    </submittedName>
</protein>
<dbReference type="PANTHER" id="PTHR43649">
    <property type="entry name" value="ARABINOSE-BINDING PROTEIN-RELATED"/>
    <property type="match status" value="1"/>
</dbReference>
<feature type="transmembrane region" description="Helical" evidence="1">
    <location>
        <begin position="90"/>
        <end position="110"/>
    </location>
</feature>
<sequence>MSTLGRGARGPAANRRCQGLCPSSIHAHRRFWSWVTMTGLNAPRALTTTRLVAAGPTRKGWQTGAHCRLVRVSPGILQKRRILSMKTWKVLAVLMLLCAAVLAACTVAPVPMPADDSMAMEDEGPSGPVTLKFLALADDDQLNAWREILAEFQQLNDGEYSYVELEFETIPFRELFPKIESSVAVGLPWDLFQADGPDMKHYGFNRVIWPLTDHFSDEEMAQWFPQSIEEGSFRDQFLGPPIMQSCSLLMYNKDFTDAAGISPPVGIENAWTMEEAVAAWQDTTVDENGDGVPEVWGLRWGQGTWTGDYEHGIFRRSNGEIGSATYAGMGEDGVTFQGYLDTDEAAEAMQFYQDLHQTYKVSPVEAIPEIFESRQAAFMVTPDNRIGALNRIHGEGNFNWGVSGIPYFKTPVCHTGSWHYGISPNTQHFEEALEFVRYASSDAGARIWYKHVRQLPANIGLFNELDEYSEDGNQRVWLDAMNSFGIPRIQTPGYTEYQQLFAEAAGNIVVGADPKEQLSAAARRLEGLVAKYTGWNN</sequence>
<comment type="caution">
    <text evidence="2">The sequence shown here is derived from an EMBL/GenBank/DDBJ whole genome shotgun (WGS) entry which is preliminary data.</text>
</comment>
<dbReference type="SUPFAM" id="SSF53850">
    <property type="entry name" value="Periplasmic binding protein-like II"/>
    <property type="match status" value="1"/>
</dbReference>
<dbReference type="Pfam" id="PF13416">
    <property type="entry name" value="SBP_bac_8"/>
    <property type="match status" value="1"/>
</dbReference>
<dbReference type="PANTHER" id="PTHR43649:SF12">
    <property type="entry name" value="DIACETYLCHITOBIOSE BINDING PROTEIN DASA"/>
    <property type="match status" value="1"/>
</dbReference>
<proteinExistence type="predicted"/>
<keyword evidence="1" id="KW-0812">Transmembrane</keyword>
<dbReference type="InterPro" id="IPR006059">
    <property type="entry name" value="SBP"/>
</dbReference>
<evidence type="ECO:0000313" key="2">
    <source>
        <dbReference type="EMBL" id="MYD90128.1"/>
    </source>
</evidence>
<accession>A0A6B1DS64</accession>
<dbReference type="Gene3D" id="3.40.190.10">
    <property type="entry name" value="Periplasmic binding protein-like II"/>
    <property type="match status" value="1"/>
</dbReference>
<gene>
    <name evidence="2" type="ORF">F4Y08_07280</name>
</gene>
<dbReference type="InterPro" id="IPR050490">
    <property type="entry name" value="Bact_solute-bd_prot1"/>
</dbReference>
<reference evidence="2" key="1">
    <citation type="submission" date="2019-09" db="EMBL/GenBank/DDBJ databases">
        <title>Characterisation of the sponge microbiome using genome-centric metagenomics.</title>
        <authorList>
            <person name="Engelberts J.P."/>
            <person name="Robbins S.J."/>
            <person name="De Goeij J.M."/>
            <person name="Aranda M."/>
            <person name="Bell S.C."/>
            <person name="Webster N.S."/>
        </authorList>
    </citation>
    <scope>NUCLEOTIDE SEQUENCE</scope>
    <source>
        <strain evidence="2">SB0662_bin_9</strain>
    </source>
</reference>
<keyword evidence="1" id="KW-1133">Transmembrane helix</keyword>